<organism evidence="4 5">
    <name type="scientific">Asticcacaulis biprosthecium C19</name>
    <dbReference type="NCBI Taxonomy" id="715226"/>
    <lineage>
        <taxon>Bacteria</taxon>
        <taxon>Pseudomonadati</taxon>
        <taxon>Pseudomonadota</taxon>
        <taxon>Alphaproteobacteria</taxon>
        <taxon>Caulobacterales</taxon>
        <taxon>Caulobacteraceae</taxon>
        <taxon>Asticcacaulis</taxon>
    </lineage>
</organism>
<dbReference type="SUPFAM" id="SSF55729">
    <property type="entry name" value="Acyl-CoA N-acyltransferases (Nat)"/>
    <property type="match status" value="1"/>
</dbReference>
<keyword evidence="5" id="KW-1185">Reference proteome</keyword>
<dbReference type="InterPro" id="IPR000182">
    <property type="entry name" value="GNAT_dom"/>
</dbReference>
<dbReference type="Pfam" id="PF13508">
    <property type="entry name" value="Acetyltransf_7"/>
    <property type="match status" value="1"/>
</dbReference>
<dbReference type="PANTHER" id="PTHR43877">
    <property type="entry name" value="AMINOALKYLPHOSPHONATE N-ACETYLTRANSFERASE-RELATED-RELATED"/>
    <property type="match status" value="1"/>
</dbReference>
<protein>
    <submittedName>
        <fullName evidence="4">Acetyltransferase GNAT family protein</fullName>
    </submittedName>
</protein>
<evidence type="ECO:0000259" key="3">
    <source>
        <dbReference type="PROSITE" id="PS51186"/>
    </source>
</evidence>
<accession>F4QU69</accession>
<sequence>MSDKSFVSVPAFDADLISALASEGLPVSDLGQPHQVVWQLDCNGQTAGYVALETYGDAALLRSLVVLPEAKGQGHGAALVAYAADQAHAMGIRELWLLTHTAADFFVHLGWQTRDRSDAPPALAASAEFASLCPASATCFSRVTAAE</sequence>
<dbReference type="STRING" id="715226.ABI_47170"/>
<dbReference type="Gene3D" id="3.40.630.30">
    <property type="match status" value="1"/>
</dbReference>
<evidence type="ECO:0000256" key="2">
    <source>
        <dbReference type="ARBA" id="ARBA00023315"/>
    </source>
</evidence>
<dbReference type="OrthoDB" id="9793058at2"/>
<evidence type="ECO:0000256" key="1">
    <source>
        <dbReference type="ARBA" id="ARBA00022679"/>
    </source>
</evidence>
<dbReference type="PROSITE" id="PS51186">
    <property type="entry name" value="GNAT"/>
    <property type="match status" value="1"/>
</dbReference>
<gene>
    <name evidence="4" type="ORF">ABI_47170</name>
</gene>
<dbReference type="AlphaFoldDB" id="F4QU69"/>
<dbReference type="InterPro" id="IPR050832">
    <property type="entry name" value="Bact_Acetyltransf"/>
</dbReference>
<dbReference type="RefSeq" id="WP_006275491.1">
    <property type="nucleotide sequence ID" value="NZ_GL883081.1"/>
</dbReference>
<keyword evidence="1 4" id="KW-0808">Transferase</keyword>
<evidence type="ECO:0000313" key="5">
    <source>
        <dbReference type="Proteomes" id="UP000006512"/>
    </source>
</evidence>
<dbReference type="CDD" id="cd04301">
    <property type="entry name" value="NAT_SF"/>
    <property type="match status" value="1"/>
</dbReference>
<dbReference type="NCBIfam" id="NF040501">
    <property type="entry name" value="resist_ArsN2"/>
    <property type="match status" value="1"/>
</dbReference>
<dbReference type="HOGENOM" id="CLU_120387_0_0_5"/>
<proteinExistence type="predicted"/>
<evidence type="ECO:0000313" key="4">
    <source>
        <dbReference type="EMBL" id="EGF89369.1"/>
    </source>
</evidence>
<dbReference type="eggNOG" id="COG1246">
    <property type="taxonomic scope" value="Bacteria"/>
</dbReference>
<dbReference type="GO" id="GO:0016747">
    <property type="term" value="F:acyltransferase activity, transferring groups other than amino-acyl groups"/>
    <property type="evidence" value="ECO:0007669"/>
    <property type="project" value="InterPro"/>
</dbReference>
<reference evidence="5" key="1">
    <citation type="submission" date="2011-03" db="EMBL/GenBank/DDBJ databases">
        <title>Draft genome sequence of Brevundimonas diminuta.</title>
        <authorList>
            <person name="Brown P.J.B."/>
            <person name="Buechlein A."/>
            <person name="Hemmerich C."/>
            <person name="Brun Y.V."/>
        </authorList>
    </citation>
    <scope>NUCLEOTIDE SEQUENCE [LARGE SCALE GENOMIC DNA]</scope>
    <source>
        <strain evidence="5">C19</strain>
    </source>
</reference>
<feature type="domain" description="N-acetyltransferase" evidence="3">
    <location>
        <begin position="1"/>
        <end position="130"/>
    </location>
</feature>
<dbReference type="Proteomes" id="UP000006512">
    <property type="component" value="Unassembled WGS sequence"/>
</dbReference>
<dbReference type="EMBL" id="GL883081">
    <property type="protein sequence ID" value="EGF89369.1"/>
    <property type="molecule type" value="Genomic_DNA"/>
</dbReference>
<keyword evidence="2" id="KW-0012">Acyltransferase</keyword>
<name>F4QU69_9CAUL</name>
<dbReference type="InterPro" id="IPR016181">
    <property type="entry name" value="Acyl_CoA_acyltransferase"/>
</dbReference>